<dbReference type="InterPro" id="IPR048560">
    <property type="entry name" value="KDM6A_B-like_GATAL"/>
</dbReference>
<dbReference type="OrthoDB" id="418911at2759"/>
<dbReference type="Gene3D" id="2.10.110.20">
    <property type="match status" value="1"/>
</dbReference>
<dbReference type="GO" id="GO:0071558">
    <property type="term" value="F:histone H3K27me2/H3K27me3 demethylase activity"/>
    <property type="evidence" value="ECO:0007669"/>
    <property type="project" value="TreeGrafter"/>
</dbReference>
<evidence type="ECO:0000256" key="1">
    <source>
        <dbReference type="ARBA" id="ARBA00001954"/>
    </source>
</evidence>
<feature type="domain" description="JmjC" evidence="12">
    <location>
        <begin position="181"/>
        <end position="344"/>
    </location>
</feature>
<evidence type="ECO:0000256" key="2">
    <source>
        <dbReference type="ARBA" id="ARBA00004123"/>
    </source>
</evidence>
<evidence type="ECO:0000256" key="9">
    <source>
        <dbReference type="ARBA" id="ARBA00023004"/>
    </source>
</evidence>
<dbReference type="Proteomes" id="UP000504615">
    <property type="component" value="Unplaced"/>
</dbReference>
<keyword evidence="8" id="KW-0560">Oxidoreductase</keyword>
<dbReference type="PANTHER" id="PTHR14017:SF1">
    <property type="entry name" value="LD02225P"/>
    <property type="match status" value="1"/>
</dbReference>
<dbReference type="Gene3D" id="2.60.120.650">
    <property type="entry name" value="Cupin"/>
    <property type="match status" value="1"/>
</dbReference>
<evidence type="ECO:0000256" key="11">
    <source>
        <dbReference type="ARBA" id="ARBA00034483"/>
    </source>
</evidence>
<dbReference type="PANTHER" id="PTHR14017">
    <property type="entry name" value="LYSINE-SPECIFIC DEMETHYLASE"/>
    <property type="match status" value="1"/>
</dbReference>
<dbReference type="Pfam" id="PF21326">
    <property type="entry name" value="KDM6_GATAL"/>
    <property type="match status" value="1"/>
</dbReference>
<evidence type="ECO:0000313" key="14">
    <source>
        <dbReference type="RefSeq" id="XP_011634127.1"/>
    </source>
</evidence>
<keyword evidence="13" id="KW-1185">Reference proteome</keyword>
<dbReference type="Gene3D" id="1.20.58.1370">
    <property type="match status" value="1"/>
</dbReference>
<gene>
    <name evidence="14" type="primary">LOC105425178</name>
</gene>
<protein>
    <submittedName>
        <fullName evidence="14">Histone demethylase UTY-like</fullName>
    </submittedName>
</protein>
<dbReference type="GO" id="GO:0046872">
    <property type="term" value="F:metal ion binding"/>
    <property type="evidence" value="ECO:0007669"/>
    <property type="project" value="UniProtKB-KW"/>
</dbReference>
<dbReference type="Pfam" id="PF02373">
    <property type="entry name" value="JmjC"/>
    <property type="match status" value="1"/>
</dbReference>
<evidence type="ECO:0000256" key="7">
    <source>
        <dbReference type="ARBA" id="ARBA00022964"/>
    </source>
</evidence>
<dbReference type="AlphaFoldDB" id="A0A6I9VY11"/>
<evidence type="ECO:0000256" key="4">
    <source>
        <dbReference type="ARBA" id="ARBA00022723"/>
    </source>
</evidence>
<dbReference type="InterPro" id="IPR048562">
    <property type="entry name" value="KDM6A_B-like_C-hel"/>
</dbReference>
<keyword evidence="3" id="KW-0597">Phosphoprotein</keyword>
<dbReference type="InterPro" id="IPR046941">
    <property type="entry name" value="KDM6_GATAL_sf"/>
</dbReference>
<evidence type="ECO:0000256" key="6">
    <source>
        <dbReference type="ARBA" id="ARBA00022853"/>
    </source>
</evidence>
<proteinExistence type="inferred from homology"/>
<accession>A0A6I9VY11</accession>
<dbReference type="SUPFAM" id="SSF51197">
    <property type="entry name" value="Clavaminate synthase-like"/>
    <property type="match status" value="1"/>
</dbReference>
<sequence length="494" mass="57757">MNIEQNAKMILKACKEQGLQEILQCSFLADCSAPNPPQRVLTTEQLSPEISIYYVKNSEEAFSLELKKFCLKNPIAILRHLDASVNIDLDLFSSKTLAQIDPHLNIEIREQNKCSPDENWDKGRKKKVWDCFSSLSRMTMLEYTRYQRRIQRQNNSDQMNMDEENKKLKFATNIDLSNKKKWKDQFDELMKLPPFLRVEDNSNMLSYVGEILGMNTLQLYMKVPGCRTPGHQENNNFCSVNLNIGPGDCEWFAVPQEYWGAMHTLCEQNNVNYLKDSWWPPNLNVLHENNIPVYRFIQKLGDIVWINVGCVHWVQSIGSCNNVAWNVGPFTVSQYYMAIERYEWNKLQRFKSIVPIVHLSWNLACDANVTNVQLSILIKNCLSLTMKQSYLILKFVKRKNVEIIYHGRRKDDHTPYCQNCYVEVFNVLFISKLKKNKPHEVYCIKCALKRSRSLRGFTCLKEYHLNTLRNIYDKFVLRLSSSHGSRRSLSTSIK</sequence>
<organism evidence="13 14">
    <name type="scientific">Pogonomyrmex barbatus</name>
    <name type="common">red harvester ant</name>
    <dbReference type="NCBI Taxonomy" id="144034"/>
    <lineage>
        <taxon>Eukaryota</taxon>
        <taxon>Metazoa</taxon>
        <taxon>Ecdysozoa</taxon>
        <taxon>Arthropoda</taxon>
        <taxon>Hexapoda</taxon>
        <taxon>Insecta</taxon>
        <taxon>Pterygota</taxon>
        <taxon>Neoptera</taxon>
        <taxon>Endopterygota</taxon>
        <taxon>Hymenoptera</taxon>
        <taxon>Apocrita</taxon>
        <taxon>Aculeata</taxon>
        <taxon>Formicoidea</taxon>
        <taxon>Formicidae</taxon>
        <taxon>Myrmicinae</taxon>
        <taxon>Pogonomyrmex</taxon>
    </lineage>
</organism>
<name>A0A6I9VY11_9HYME</name>
<dbReference type="GO" id="GO:0000978">
    <property type="term" value="F:RNA polymerase II cis-regulatory region sequence-specific DNA binding"/>
    <property type="evidence" value="ECO:0007669"/>
    <property type="project" value="TreeGrafter"/>
</dbReference>
<comment type="subcellular location">
    <subcellularLocation>
        <location evidence="2">Nucleus</location>
    </subcellularLocation>
</comment>
<dbReference type="SMART" id="SM00558">
    <property type="entry name" value="JmjC"/>
    <property type="match status" value="1"/>
</dbReference>
<comment type="similarity">
    <text evidence="11">Belongs to the UTX family.</text>
</comment>
<reference evidence="14" key="1">
    <citation type="submission" date="2025-08" db="UniProtKB">
        <authorList>
            <consortium name="RefSeq"/>
        </authorList>
    </citation>
    <scope>IDENTIFICATION</scope>
</reference>
<evidence type="ECO:0000256" key="5">
    <source>
        <dbReference type="ARBA" id="ARBA00022833"/>
    </source>
</evidence>
<evidence type="ECO:0000259" key="12">
    <source>
        <dbReference type="PROSITE" id="PS51184"/>
    </source>
</evidence>
<evidence type="ECO:0000256" key="8">
    <source>
        <dbReference type="ARBA" id="ARBA00023002"/>
    </source>
</evidence>
<dbReference type="GO" id="GO:0044666">
    <property type="term" value="C:MLL3/4 complex"/>
    <property type="evidence" value="ECO:0007669"/>
    <property type="project" value="TreeGrafter"/>
</dbReference>
<keyword evidence="4" id="KW-0479">Metal-binding</keyword>
<keyword evidence="9" id="KW-0408">Iron</keyword>
<dbReference type="InterPro" id="IPR051630">
    <property type="entry name" value="Corepressor-Demethylase"/>
</dbReference>
<dbReference type="KEGG" id="pbar:105425178"/>
<dbReference type="RefSeq" id="XP_011634127.1">
    <property type="nucleotide sequence ID" value="XM_011635825.2"/>
</dbReference>
<dbReference type="GeneID" id="105425178"/>
<evidence type="ECO:0000256" key="10">
    <source>
        <dbReference type="ARBA" id="ARBA00023242"/>
    </source>
</evidence>
<dbReference type="GO" id="GO:0010468">
    <property type="term" value="P:regulation of gene expression"/>
    <property type="evidence" value="ECO:0007669"/>
    <property type="project" value="TreeGrafter"/>
</dbReference>
<evidence type="ECO:0000256" key="3">
    <source>
        <dbReference type="ARBA" id="ARBA00022553"/>
    </source>
</evidence>
<comment type="cofactor">
    <cofactor evidence="1">
        <name>Fe(2+)</name>
        <dbReference type="ChEBI" id="CHEBI:29033"/>
    </cofactor>
</comment>
<dbReference type="InterPro" id="IPR003347">
    <property type="entry name" value="JmjC_dom"/>
</dbReference>
<evidence type="ECO:0000313" key="13">
    <source>
        <dbReference type="Proteomes" id="UP000504615"/>
    </source>
</evidence>
<dbReference type="Pfam" id="PF21322">
    <property type="entry name" value="KDM6_C-hel"/>
    <property type="match status" value="1"/>
</dbReference>
<keyword evidence="7" id="KW-0223">Dioxygenase</keyword>
<dbReference type="GO" id="GO:0031490">
    <property type="term" value="F:chromatin DNA binding"/>
    <property type="evidence" value="ECO:0007669"/>
    <property type="project" value="TreeGrafter"/>
</dbReference>
<keyword evidence="10" id="KW-0539">Nucleus</keyword>
<dbReference type="PROSITE" id="PS51184">
    <property type="entry name" value="JMJC"/>
    <property type="match status" value="1"/>
</dbReference>
<keyword evidence="6" id="KW-0156">Chromatin regulator</keyword>
<keyword evidence="5" id="KW-0862">Zinc</keyword>